<proteinExistence type="predicted"/>
<gene>
    <name evidence="4" type="ORF">KME32_07305</name>
</gene>
<dbReference type="Pfam" id="PF14159">
    <property type="entry name" value="CAAD"/>
    <property type="match status" value="1"/>
</dbReference>
<feature type="domain" description="Cyanobacterial aminoacyl-tRNA synthetase CAAD" evidence="3">
    <location>
        <begin position="59"/>
        <end position="143"/>
    </location>
</feature>
<protein>
    <submittedName>
        <fullName evidence="4">CAAD domain-containing protein</fullName>
    </submittedName>
</protein>
<organism evidence="4 5">
    <name type="scientific">Mojavia pulchra JT2-VF2</name>
    <dbReference type="NCBI Taxonomy" id="287848"/>
    <lineage>
        <taxon>Bacteria</taxon>
        <taxon>Bacillati</taxon>
        <taxon>Cyanobacteriota</taxon>
        <taxon>Cyanophyceae</taxon>
        <taxon>Nostocales</taxon>
        <taxon>Nostocaceae</taxon>
    </lineage>
</organism>
<name>A0A951UEW8_9NOST</name>
<evidence type="ECO:0000256" key="1">
    <source>
        <dbReference type="ARBA" id="ARBA00004141"/>
    </source>
</evidence>
<dbReference type="GO" id="GO:0016020">
    <property type="term" value="C:membrane"/>
    <property type="evidence" value="ECO:0007669"/>
    <property type="project" value="UniProtKB-SubCell"/>
</dbReference>
<dbReference type="AlphaFoldDB" id="A0A951UEW8"/>
<evidence type="ECO:0000313" key="5">
    <source>
        <dbReference type="Proteomes" id="UP000715781"/>
    </source>
</evidence>
<keyword evidence="2" id="KW-0472">Membrane</keyword>
<reference evidence="4" key="1">
    <citation type="submission" date="2021-05" db="EMBL/GenBank/DDBJ databases">
        <authorList>
            <person name="Pietrasiak N."/>
            <person name="Ward R."/>
            <person name="Stajich J.E."/>
            <person name="Kurbessoian T."/>
        </authorList>
    </citation>
    <scope>NUCLEOTIDE SEQUENCE</scope>
    <source>
        <strain evidence="4">JT2-VF2</strain>
    </source>
</reference>
<feature type="transmembrane region" description="Helical" evidence="2">
    <location>
        <begin position="100"/>
        <end position="122"/>
    </location>
</feature>
<evidence type="ECO:0000256" key="2">
    <source>
        <dbReference type="SAM" id="Phobius"/>
    </source>
</evidence>
<keyword evidence="2" id="KW-1133">Transmembrane helix</keyword>
<dbReference type="InterPro" id="IPR033344">
    <property type="entry name" value="CURT1"/>
</dbReference>
<evidence type="ECO:0000313" key="4">
    <source>
        <dbReference type="EMBL" id="MBW4560957.1"/>
    </source>
</evidence>
<evidence type="ECO:0000259" key="3">
    <source>
        <dbReference type="Pfam" id="PF14159"/>
    </source>
</evidence>
<dbReference type="GO" id="GO:0009579">
    <property type="term" value="C:thylakoid"/>
    <property type="evidence" value="ECO:0007669"/>
    <property type="project" value="InterPro"/>
</dbReference>
<keyword evidence="2" id="KW-0812">Transmembrane</keyword>
<dbReference type="InterPro" id="IPR025564">
    <property type="entry name" value="CAAD_dom"/>
</dbReference>
<comment type="subcellular location">
    <subcellularLocation>
        <location evidence="1">Membrane</location>
        <topology evidence="1">Multi-pass membrane protein</topology>
    </subcellularLocation>
</comment>
<feature type="transmembrane region" description="Helical" evidence="2">
    <location>
        <begin position="72"/>
        <end position="94"/>
    </location>
</feature>
<sequence>METEQQQVELVDSTSPEGTMALVGTENETLPKLPPAKEPDNQWQEIGKSISDFLAELPEYLGRFFNEYKQPLLTIGALVLAIVALRVVLAILSAVNSIPLLMPTFELIGIGYTAWFTSRYLLKASTRQELVNGIRDLQQEVVGEEHTENLN</sequence>
<comment type="caution">
    <text evidence="4">The sequence shown here is derived from an EMBL/GenBank/DDBJ whole genome shotgun (WGS) entry which is preliminary data.</text>
</comment>
<dbReference type="Proteomes" id="UP000715781">
    <property type="component" value="Unassembled WGS sequence"/>
</dbReference>
<accession>A0A951UEW8</accession>
<dbReference type="PANTHER" id="PTHR33222">
    <property type="match status" value="1"/>
</dbReference>
<reference evidence="4" key="2">
    <citation type="journal article" date="2022" name="Microbiol. Resour. Announc.">
        <title>Metagenome Sequencing to Explore Phylogenomics of Terrestrial Cyanobacteria.</title>
        <authorList>
            <person name="Ward R.D."/>
            <person name="Stajich J.E."/>
            <person name="Johansen J.R."/>
            <person name="Huntemann M."/>
            <person name="Clum A."/>
            <person name="Foster B."/>
            <person name="Foster B."/>
            <person name="Roux S."/>
            <person name="Palaniappan K."/>
            <person name="Varghese N."/>
            <person name="Mukherjee S."/>
            <person name="Reddy T.B.K."/>
            <person name="Daum C."/>
            <person name="Copeland A."/>
            <person name="Chen I.A."/>
            <person name="Ivanova N.N."/>
            <person name="Kyrpides N.C."/>
            <person name="Shapiro N."/>
            <person name="Eloe-Fadrosh E.A."/>
            <person name="Pietrasiak N."/>
        </authorList>
    </citation>
    <scope>NUCLEOTIDE SEQUENCE</scope>
    <source>
        <strain evidence="4">JT2-VF2</strain>
    </source>
</reference>
<dbReference type="PANTHER" id="PTHR33222:SF4">
    <property type="entry name" value="PROTEIN CURVATURE THYLAKOID 1A, CHLOROPLASTIC"/>
    <property type="match status" value="1"/>
</dbReference>
<dbReference type="EMBL" id="JAHHHN010000003">
    <property type="protein sequence ID" value="MBW4560957.1"/>
    <property type="molecule type" value="Genomic_DNA"/>
</dbReference>